<dbReference type="RefSeq" id="WP_089882279.1">
    <property type="nucleotide sequence ID" value="NZ_FNPF01000005.1"/>
</dbReference>
<reference evidence="1 2" key="1">
    <citation type="submission" date="2016-10" db="EMBL/GenBank/DDBJ databases">
        <authorList>
            <person name="de Groot N.N."/>
        </authorList>
    </citation>
    <scope>NUCLEOTIDE SEQUENCE [LARGE SCALE GENOMIC DNA]</scope>
    <source>
        <strain evidence="1 2">DSM 26880</strain>
    </source>
</reference>
<keyword evidence="2" id="KW-1185">Reference proteome</keyword>
<gene>
    <name evidence="1" type="ORF">SAMN05444340_105195</name>
</gene>
<dbReference type="AlphaFoldDB" id="A0A1H3IP10"/>
<evidence type="ECO:0000313" key="1">
    <source>
        <dbReference type="EMBL" id="SDY29573.1"/>
    </source>
</evidence>
<proteinExistence type="predicted"/>
<accession>A0A1H3IP10</accession>
<dbReference type="EMBL" id="FNPF01000005">
    <property type="protein sequence ID" value="SDY29573.1"/>
    <property type="molecule type" value="Genomic_DNA"/>
</dbReference>
<dbReference type="Pfam" id="PF14281">
    <property type="entry name" value="PDDEXK_4"/>
    <property type="match status" value="1"/>
</dbReference>
<sequence length="339" mass="38656">MSAISHFQRYSQRENHVTNNTLLMLRHVYRSSPRLLEDVLQALLEEDEVEIGPRFEQQVGAVYSIPDAVISQKPLHVYVEAKRGDGLYDDQLKRHMRSIAEKKHPENSAFLIGLTTNSTDEDDDERWKKKALENGITFAATTYRELLEALEVACSDDPELRQIFDDYQTFIGGESLLPDQHRKLVAMLCGQSWRENIAHGAYFEPAQRNPKWTRAHFLGIYRLKRISHVGRLVAAAVCRKENGDLIVEAEEFGSLSAEHRDRIRAIIGEAEVYFRGFASAPHRYYLVDRFAETDVRKVSSGGMMGHRYLDIAELGQTDELQQDVSSQDVGALLRGATYD</sequence>
<name>A0A1H3IP10_9RHOB</name>
<evidence type="ECO:0000313" key="2">
    <source>
        <dbReference type="Proteomes" id="UP000199286"/>
    </source>
</evidence>
<organism evidence="1 2">
    <name type="scientific">Citreimonas salinaria</name>
    <dbReference type="NCBI Taxonomy" id="321339"/>
    <lineage>
        <taxon>Bacteria</taxon>
        <taxon>Pseudomonadati</taxon>
        <taxon>Pseudomonadota</taxon>
        <taxon>Alphaproteobacteria</taxon>
        <taxon>Rhodobacterales</taxon>
        <taxon>Roseobacteraceae</taxon>
        <taxon>Citreimonas</taxon>
    </lineage>
</organism>
<dbReference type="Proteomes" id="UP000199286">
    <property type="component" value="Unassembled WGS sequence"/>
</dbReference>
<protein>
    <submittedName>
        <fullName evidence="1">PD-(D/E)XK nuclease superfamily protein</fullName>
    </submittedName>
</protein>
<dbReference type="OrthoDB" id="6396118at2"/>
<dbReference type="InterPro" id="IPR029470">
    <property type="entry name" value="PDDEXK_4"/>
</dbReference>